<dbReference type="GO" id="GO:0003723">
    <property type="term" value="F:RNA binding"/>
    <property type="evidence" value="ECO:0007669"/>
    <property type="project" value="InterPro"/>
</dbReference>
<dbReference type="SUPFAM" id="SSF55120">
    <property type="entry name" value="Pseudouridine synthase"/>
    <property type="match status" value="1"/>
</dbReference>
<dbReference type="PANTHER" id="PTHR21600:SF83">
    <property type="entry name" value="PSEUDOURIDYLATE SYNTHASE RPUSD4, MITOCHONDRIAL"/>
    <property type="match status" value="1"/>
</dbReference>
<sequence>MKDLIIYEDNHLLVVEKPGGLLVQGDRTGDVTLLSMAKSYLKERYDKPGNVYLGLVHRLDRVTSGVVIFARTTKAAQRLASFFREKLIKKHYLAVVHGSPPPKGILEDKIAWDENKRKAYISSKGKEASLVYLKLRTKGKKSLLLVQPITGRKHQIRVQLARRKHPIVGDIKYGSKERIYFGRAILLHAWRVVLPHPVKDEILRFEAPLPFYWPKEFYPPAKIPWLKVERKL</sequence>
<dbReference type="OrthoDB" id="9784108at2"/>
<dbReference type="Proteomes" id="UP000076964">
    <property type="component" value="Unassembled WGS sequence"/>
</dbReference>
<dbReference type="InterPro" id="IPR006224">
    <property type="entry name" value="PsdUridine_synth_RluA-like_CS"/>
</dbReference>
<dbReference type="Pfam" id="PF00849">
    <property type="entry name" value="PseudoU_synth_2"/>
    <property type="match status" value="1"/>
</dbReference>
<evidence type="ECO:0000313" key="4">
    <source>
        <dbReference type="EMBL" id="OAG27963.1"/>
    </source>
</evidence>
<dbReference type="GO" id="GO:0009982">
    <property type="term" value="F:pseudouridine synthase activity"/>
    <property type="evidence" value="ECO:0007669"/>
    <property type="project" value="InterPro"/>
</dbReference>
<reference evidence="4 5" key="1">
    <citation type="submission" date="2016-02" db="EMBL/GenBank/DDBJ databases">
        <title>Draft genome sequence of Thermodesulfatator sp. S606.</title>
        <authorList>
            <person name="Lai Q."/>
            <person name="Cao J."/>
            <person name="Dupont S."/>
            <person name="Shao Z."/>
            <person name="Jebbar M."/>
            <person name="Alain K."/>
        </authorList>
    </citation>
    <scope>NUCLEOTIDE SEQUENCE [LARGE SCALE GENOMIC DNA]</scope>
    <source>
        <strain evidence="4 5">S606</strain>
    </source>
</reference>
<dbReference type="GO" id="GO:0140098">
    <property type="term" value="F:catalytic activity, acting on RNA"/>
    <property type="evidence" value="ECO:0007669"/>
    <property type="project" value="UniProtKB-ARBA"/>
</dbReference>
<dbReference type="InterPro" id="IPR050188">
    <property type="entry name" value="RluA_PseudoU_synthase"/>
</dbReference>
<dbReference type="RefSeq" id="WP_068541595.1">
    <property type="nucleotide sequence ID" value="NZ_LSFI01000016.1"/>
</dbReference>
<dbReference type="GO" id="GO:0006396">
    <property type="term" value="P:RNA processing"/>
    <property type="evidence" value="ECO:0007669"/>
    <property type="project" value="UniProtKB-ARBA"/>
</dbReference>
<gene>
    <name evidence="4" type="ORF">TH606_04300</name>
</gene>
<dbReference type="STRING" id="1795632.TH606_04300"/>
<dbReference type="AlphaFoldDB" id="A0A177E7N7"/>
<dbReference type="EMBL" id="LSFI01000016">
    <property type="protein sequence ID" value="OAG27963.1"/>
    <property type="molecule type" value="Genomic_DNA"/>
</dbReference>
<dbReference type="PANTHER" id="PTHR21600">
    <property type="entry name" value="MITOCHONDRIAL RNA PSEUDOURIDINE SYNTHASE"/>
    <property type="match status" value="1"/>
</dbReference>
<evidence type="ECO:0000313" key="5">
    <source>
        <dbReference type="Proteomes" id="UP000076964"/>
    </source>
</evidence>
<dbReference type="GO" id="GO:0001522">
    <property type="term" value="P:pseudouridine synthesis"/>
    <property type="evidence" value="ECO:0007669"/>
    <property type="project" value="InterPro"/>
</dbReference>
<proteinExistence type="inferred from homology"/>
<dbReference type="InterPro" id="IPR020103">
    <property type="entry name" value="PsdUridine_synth_cat_dom_sf"/>
</dbReference>
<protein>
    <recommendedName>
        <fullName evidence="3">Pseudouridine synthase RsuA/RluA-like domain-containing protein</fullName>
    </recommendedName>
</protein>
<accession>A0A177E7N7</accession>
<evidence type="ECO:0000259" key="3">
    <source>
        <dbReference type="Pfam" id="PF00849"/>
    </source>
</evidence>
<dbReference type="Gene3D" id="3.30.2350.10">
    <property type="entry name" value="Pseudouridine synthase"/>
    <property type="match status" value="1"/>
</dbReference>
<dbReference type="PROSITE" id="PS01129">
    <property type="entry name" value="PSI_RLU"/>
    <property type="match status" value="1"/>
</dbReference>
<keyword evidence="2" id="KW-0413">Isomerase</keyword>
<comment type="caution">
    <text evidence="4">The sequence shown here is derived from an EMBL/GenBank/DDBJ whole genome shotgun (WGS) entry which is preliminary data.</text>
</comment>
<comment type="similarity">
    <text evidence="1">Belongs to the pseudouridine synthase RluA family.</text>
</comment>
<evidence type="ECO:0000256" key="1">
    <source>
        <dbReference type="ARBA" id="ARBA00010876"/>
    </source>
</evidence>
<feature type="domain" description="Pseudouridine synthase RsuA/RluA-like" evidence="3">
    <location>
        <begin position="11"/>
        <end position="161"/>
    </location>
</feature>
<organism evidence="4 5">
    <name type="scientific">Thermodesulfatator autotrophicus</name>
    <dbReference type="NCBI Taxonomy" id="1795632"/>
    <lineage>
        <taxon>Bacteria</taxon>
        <taxon>Pseudomonadati</taxon>
        <taxon>Thermodesulfobacteriota</taxon>
        <taxon>Thermodesulfobacteria</taxon>
        <taxon>Thermodesulfobacteriales</taxon>
        <taxon>Thermodesulfatatoraceae</taxon>
        <taxon>Thermodesulfatator</taxon>
    </lineage>
</organism>
<name>A0A177E7N7_9BACT</name>
<keyword evidence="5" id="KW-1185">Reference proteome</keyword>
<dbReference type="CDD" id="cd02869">
    <property type="entry name" value="PseudoU_synth_RluA_like"/>
    <property type="match status" value="1"/>
</dbReference>
<evidence type="ECO:0000256" key="2">
    <source>
        <dbReference type="ARBA" id="ARBA00023235"/>
    </source>
</evidence>
<dbReference type="InterPro" id="IPR006145">
    <property type="entry name" value="PsdUridine_synth_RsuA/RluA"/>
</dbReference>